<dbReference type="GO" id="GO:0005829">
    <property type="term" value="C:cytosol"/>
    <property type="evidence" value="ECO:0007669"/>
    <property type="project" value="UniProtKB-ARBA"/>
</dbReference>
<keyword evidence="4 6" id="KW-0195">Cyclin</keyword>
<evidence type="ECO:0000256" key="7">
    <source>
        <dbReference type="SAM" id="MobiDB-lite"/>
    </source>
</evidence>
<dbReference type="Proteomes" id="UP000515163">
    <property type="component" value="Unplaced"/>
</dbReference>
<proteinExistence type="inferred from homology"/>
<dbReference type="SMART" id="SM00385">
    <property type="entry name" value="CYCLIN"/>
    <property type="match status" value="2"/>
</dbReference>
<name>A0A6P8IEJ0_ACTTE</name>
<feature type="domain" description="Cyclin-like" evidence="8">
    <location>
        <begin position="247"/>
        <end position="328"/>
    </location>
</feature>
<dbReference type="Pfam" id="PF02984">
    <property type="entry name" value="Cyclin_C"/>
    <property type="match status" value="1"/>
</dbReference>
<gene>
    <name evidence="11" type="primary">LOC116300568</name>
</gene>
<evidence type="ECO:0000313" key="11">
    <source>
        <dbReference type="RefSeq" id="XP_031565307.1"/>
    </source>
</evidence>
<keyword evidence="3" id="KW-0132">Cell division</keyword>
<evidence type="ECO:0000259" key="9">
    <source>
        <dbReference type="SMART" id="SM01332"/>
    </source>
</evidence>
<dbReference type="RefSeq" id="XP_031565307.1">
    <property type="nucleotide sequence ID" value="XM_031709447.1"/>
</dbReference>
<dbReference type="InterPro" id="IPR013763">
    <property type="entry name" value="Cyclin-like_dom"/>
</dbReference>
<dbReference type="FunCoup" id="A0A6P8IEJ0">
    <property type="interactions" value="1678"/>
</dbReference>
<dbReference type="InterPro" id="IPR039361">
    <property type="entry name" value="Cyclin"/>
</dbReference>
<comment type="similarity">
    <text evidence="2">Belongs to the cyclin family. Cyclin AB subfamily.</text>
</comment>
<evidence type="ECO:0000313" key="10">
    <source>
        <dbReference type="Proteomes" id="UP000515163"/>
    </source>
</evidence>
<sequence>MAAIRRLGTQTLPFQKENENPLGKGFSKVSRPRAALGDIGNKATAFNDQKKTLTRSKASSLLPTAIKPAKDEKCEPMDLADVSEALADCLIPCKVEDIDREDFNNPQLCAEYVNEIMRYLRAMERKYSVSPDYMNSQKEVNEKMRTILVDWLIQVHTRFHLLQETLYLTISIIDRFLANYQVTKQNLQLVGVSAMLLASKYEEMYAPEIGDFVYITDNAYTKRQIRQMEAQIFKTLEFNLGKPLCLHFLRRNSKAGGVDAQKHTLAKYLMEITLLDYGSIQFLPSEIAAAALCLSMKLLDNSEWTQTLEYYSTYTETHLTTCMKRIAKLVLKTKDKDSKGKAVYNKYASSKFMKISTLTCLSSSTIFDLSE</sequence>
<dbReference type="SUPFAM" id="SSF47954">
    <property type="entry name" value="Cyclin-like"/>
    <property type="match status" value="2"/>
</dbReference>
<feature type="domain" description="Cyclin C-terminal" evidence="9">
    <location>
        <begin position="243"/>
        <end position="361"/>
    </location>
</feature>
<dbReference type="GO" id="GO:0016538">
    <property type="term" value="F:cyclin-dependent protein serine/threonine kinase regulator activity"/>
    <property type="evidence" value="ECO:0007669"/>
    <property type="project" value="InterPro"/>
</dbReference>
<dbReference type="PIRSF" id="PIRSF001771">
    <property type="entry name" value="Cyclin_A_B_D_E"/>
    <property type="match status" value="1"/>
</dbReference>
<evidence type="ECO:0000256" key="1">
    <source>
        <dbReference type="ARBA" id="ARBA00003222"/>
    </source>
</evidence>
<dbReference type="InterPro" id="IPR036915">
    <property type="entry name" value="Cyclin-like_sf"/>
</dbReference>
<comment type="function">
    <text evidence="1">Essential for the control of the cell cycle at the G2/M (mitosis) transition.</text>
</comment>
<keyword evidence="5" id="KW-0131">Cell cycle</keyword>
<dbReference type="GeneID" id="116300568"/>
<dbReference type="GO" id="GO:0044772">
    <property type="term" value="P:mitotic cell cycle phase transition"/>
    <property type="evidence" value="ECO:0007669"/>
    <property type="project" value="InterPro"/>
</dbReference>
<protein>
    <submittedName>
        <fullName evidence="11">G2/mitotic-specific cyclin-B-like isoform X1</fullName>
    </submittedName>
</protein>
<feature type="domain" description="Cyclin-like" evidence="8">
    <location>
        <begin position="150"/>
        <end position="234"/>
    </location>
</feature>
<dbReference type="Pfam" id="PF00134">
    <property type="entry name" value="Cyclin_N"/>
    <property type="match status" value="1"/>
</dbReference>
<dbReference type="OrthoDB" id="5590282at2759"/>
<dbReference type="InParanoid" id="A0A6P8IEJ0"/>
<dbReference type="CDD" id="cd20507">
    <property type="entry name" value="CYCLIN_CCNB1-like_rpt1"/>
    <property type="match status" value="1"/>
</dbReference>
<dbReference type="PROSITE" id="PS00292">
    <property type="entry name" value="CYCLINS"/>
    <property type="match status" value="1"/>
</dbReference>
<dbReference type="InterPro" id="IPR048258">
    <property type="entry name" value="Cyclins_cyclin-box"/>
</dbReference>
<feature type="region of interest" description="Disordered" evidence="7">
    <location>
        <begin position="1"/>
        <end position="29"/>
    </location>
</feature>
<dbReference type="PANTHER" id="PTHR10177">
    <property type="entry name" value="CYCLINS"/>
    <property type="match status" value="1"/>
</dbReference>
<accession>A0A6P8IEJ0</accession>
<organism evidence="10 11">
    <name type="scientific">Actinia tenebrosa</name>
    <name type="common">Australian red waratah sea anemone</name>
    <dbReference type="NCBI Taxonomy" id="6105"/>
    <lineage>
        <taxon>Eukaryota</taxon>
        <taxon>Metazoa</taxon>
        <taxon>Cnidaria</taxon>
        <taxon>Anthozoa</taxon>
        <taxon>Hexacorallia</taxon>
        <taxon>Actiniaria</taxon>
        <taxon>Actiniidae</taxon>
        <taxon>Actinia</taxon>
    </lineage>
</organism>
<dbReference type="InterPro" id="IPR006671">
    <property type="entry name" value="Cyclin_N"/>
</dbReference>
<dbReference type="GO" id="GO:0051301">
    <property type="term" value="P:cell division"/>
    <property type="evidence" value="ECO:0007669"/>
    <property type="project" value="UniProtKB-KW"/>
</dbReference>
<keyword evidence="10" id="KW-1185">Reference proteome</keyword>
<evidence type="ECO:0000256" key="2">
    <source>
        <dbReference type="ARBA" id="ARBA00006955"/>
    </source>
</evidence>
<dbReference type="InterPro" id="IPR004367">
    <property type="entry name" value="Cyclin_C-dom"/>
</dbReference>
<dbReference type="AlphaFoldDB" id="A0A6P8IEJ0"/>
<dbReference type="KEGG" id="aten:116300568"/>
<dbReference type="Gene3D" id="1.10.472.10">
    <property type="entry name" value="Cyclin-like"/>
    <property type="match status" value="2"/>
</dbReference>
<reference evidence="11" key="1">
    <citation type="submission" date="2025-08" db="UniProtKB">
        <authorList>
            <consortium name="RefSeq"/>
        </authorList>
    </citation>
    <scope>IDENTIFICATION</scope>
    <source>
        <tissue evidence="11">Tentacle</tissue>
    </source>
</reference>
<dbReference type="InterPro" id="IPR046965">
    <property type="entry name" value="Cyclin_A/B-like"/>
</dbReference>
<evidence type="ECO:0000259" key="8">
    <source>
        <dbReference type="SMART" id="SM00385"/>
    </source>
</evidence>
<dbReference type="FunFam" id="1.10.472.10:FF:000198">
    <property type="entry name" value="G2/mitotic-specific cyclin-B1"/>
    <property type="match status" value="1"/>
</dbReference>
<evidence type="ECO:0000256" key="6">
    <source>
        <dbReference type="RuleBase" id="RU000383"/>
    </source>
</evidence>
<evidence type="ECO:0000256" key="3">
    <source>
        <dbReference type="ARBA" id="ARBA00022618"/>
    </source>
</evidence>
<evidence type="ECO:0000256" key="4">
    <source>
        <dbReference type="ARBA" id="ARBA00023127"/>
    </source>
</evidence>
<dbReference type="CDD" id="cd20509">
    <property type="entry name" value="CYCLIN_CCNB1-like_rpt2"/>
    <property type="match status" value="1"/>
</dbReference>
<dbReference type="SMART" id="SM01332">
    <property type="entry name" value="Cyclin_C"/>
    <property type="match status" value="1"/>
</dbReference>
<evidence type="ECO:0000256" key="5">
    <source>
        <dbReference type="ARBA" id="ARBA00023306"/>
    </source>
</evidence>